<accession>A0AAV1KZ48</accession>
<dbReference type="InterPro" id="IPR003146">
    <property type="entry name" value="M14A_act_pep"/>
</dbReference>
<dbReference type="Gene3D" id="3.40.630.10">
    <property type="entry name" value="Zn peptidases"/>
    <property type="match status" value="1"/>
</dbReference>
<dbReference type="CDD" id="cd03860">
    <property type="entry name" value="M14_CP_A-B_like"/>
    <property type="match status" value="1"/>
</dbReference>
<evidence type="ECO:0000256" key="13">
    <source>
        <dbReference type="ARBA" id="ARBA00057299"/>
    </source>
</evidence>
<name>A0AAV1KZ48_9NEOP</name>
<evidence type="ECO:0000256" key="12">
    <source>
        <dbReference type="ARBA" id="ARBA00023157"/>
    </source>
</evidence>
<evidence type="ECO:0000256" key="15">
    <source>
        <dbReference type="SAM" id="MobiDB-lite"/>
    </source>
</evidence>
<evidence type="ECO:0000256" key="9">
    <source>
        <dbReference type="ARBA" id="ARBA00022801"/>
    </source>
</evidence>
<dbReference type="InterPro" id="IPR000834">
    <property type="entry name" value="Peptidase_M14"/>
</dbReference>
<dbReference type="PANTHER" id="PTHR11705">
    <property type="entry name" value="PROTEASE FAMILY M14 CARBOXYPEPTIDASE A,B"/>
    <property type="match status" value="1"/>
</dbReference>
<keyword evidence="4" id="KW-0964">Secreted</keyword>
<dbReference type="Pfam" id="PF02244">
    <property type="entry name" value="Propep_M14"/>
    <property type="match status" value="1"/>
</dbReference>
<dbReference type="GO" id="GO:0006508">
    <property type="term" value="P:proteolysis"/>
    <property type="evidence" value="ECO:0007669"/>
    <property type="project" value="UniProtKB-KW"/>
</dbReference>
<evidence type="ECO:0000256" key="1">
    <source>
        <dbReference type="ARBA" id="ARBA00001947"/>
    </source>
</evidence>
<dbReference type="AlphaFoldDB" id="A0AAV1KZ48"/>
<reference evidence="17 18" key="1">
    <citation type="submission" date="2023-11" db="EMBL/GenBank/DDBJ databases">
        <authorList>
            <person name="Hedman E."/>
            <person name="Englund M."/>
            <person name="Stromberg M."/>
            <person name="Nyberg Akerstrom W."/>
            <person name="Nylinder S."/>
            <person name="Jareborg N."/>
            <person name="Kallberg Y."/>
            <person name="Kronander E."/>
        </authorList>
    </citation>
    <scope>NUCLEOTIDE SEQUENCE [LARGE SCALE GENOMIC DNA]</scope>
</reference>
<protein>
    <recommendedName>
        <fullName evidence="16">Peptidase M14 domain-containing protein</fullName>
    </recommendedName>
</protein>
<feature type="domain" description="Peptidase M14" evidence="16">
    <location>
        <begin position="75"/>
        <end position="367"/>
    </location>
</feature>
<dbReference type="Proteomes" id="UP001314205">
    <property type="component" value="Unassembled WGS sequence"/>
</dbReference>
<keyword evidence="10" id="KW-0862">Zinc</keyword>
<keyword evidence="6" id="KW-0645">Protease</keyword>
<dbReference type="PANTHER" id="PTHR11705:SF91">
    <property type="entry name" value="FI01817P-RELATED"/>
    <property type="match status" value="1"/>
</dbReference>
<sequence>MDTCGAINIWKEERSSMDIMVEGPRAAQVADLLHDRCIPYAVAISDVGALLDREQGCTKSRRSACGLRRCMDWKNYHRLNVIYDFLDNLARECPSLCTVCTIGRTVEGRDIRLLKISNGCCNNVGVWLDAAIHPREWISTAVVTYVADQLVRTFDQQPSYITNKDWYILPVVNPDGYEYTHTHDRMWRKNRARYGDCCGVDLNRNFSCGWGERGEEGSSEDPGNIFYRGPEPFSEPETCAIRNAICESDTKFKVFLSFHSYGEVIIFPWGYTADPCPDYVQMLEAGTAMAKAIQKASGHTYKVGSTKDLMYYASGTSTDWSYAVGNIPYSYMVELRGKRHRFLLPKEEIVCTAVEVLCGLTKLMEYVDKRCCNQPCQPSPCENDQPCRLSRSQSCRSSKSYNCKGTGSCRSSRSHSCRSSHSQCCESSDSQCQIPSKSCNFT</sequence>
<evidence type="ECO:0000256" key="7">
    <source>
        <dbReference type="ARBA" id="ARBA00022723"/>
    </source>
</evidence>
<organism evidence="17 18">
    <name type="scientific">Parnassius mnemosyne</name>
    <name type="common">clouded apollo</name>
    <dbReference type="NCBI Taxonomy" id="213953"/>
    <lineage>
        <taxon>Eukaryota</taxon>
        <taxon>Metazoa</taxon>
        <taxon>Ecdysozoa</taxon>
        <taxon>Arthropoda</taxon>
        <taxon>Hexapoda</taxon>
        <taxon>Insecta</taxon>
        <taxon>Pterygota</taxon>
        <taxon>Neoptera</taxon>
        <taxon>Endopterygota</taxon>
        <taxon>Lepidoptera</taxon>
        <taxon>Glossata</taxon>
        <taxon>Ditrysia</taxon>
        <taxon>Papilionoidea</taxon>
        <taxon>Papilionidae</taxon>
        <taxon>Parnassiinae</taxon>
        <taxon>Parnassini</taxon>
        <taxon>Parnassius</taxon>
        <taxon>Driopa</taxon>
    </lineage>
</organism>
<gene>
    <name evidence="17" type="ORF">PARMNEM_LOCUS7939</name>
</gene>
<dbReference type="InterPro" id="IPR036990">
    <property type="entry name" value="M14A-like_propep"/>
</dbReference>
<evidence type="ECO:0000256" key="5">
    <source>
        <dbReference type="ARBA" id="ARBA00022645"/>
    </source>
</evidence>
<comment type="caution">
    <text evidence="17">The sequence shown here is derived from an EMBL/GenBank/DDBJ whole genome shotgun (WGS) entry which is preliminary data.</text>
</comment>
<dbReference type="SUPFAM" id="SSF54897">
    <property type="entry name" value="Protease propeptides/inhibitors"/>
    <property type="match status" value="1"/>
</dbReference>
<keyword evidence="8" id="KW-0732">Signal</keyword>
<dbReference type="PRINTS" id="PR00765">
    <property type="entry name" value="CRBOXYPTASEA"/>
</dbReference>
<dbReference type="Pfam" id="PF00246">
    <property type="entry name" value="Peptidase_M14"/>
    <property type="match status" value="1"/>
</dbReference>
<proteinExistence type="inferred from homology"/>
<comment type="cofactor">
    <cofactor evidence="1">
        <name>Zn(2+)</name>
        <dbReference type="ChEBI" id="CHEBI:29105"/>
    </cofactor>
</comment>
<comment type="function">
    <text evidence="13">Involved in the digestion of the blood meal.</text>
</comment>
<comment type="similarity">
    <text evidence="3 14">Belongs to the peptidase M14 family.</text>
</comment>
<dbReference type="SUPFAM" id="SSF53187">
    <property type="entry name" value="Zn-dependent exopeptidases"/>
    <property type="match status" value="1"/>
</dbReference>
<feature type="region of interest" description="Disordered" evidence="15">
    <location>
        <begin position="396"/>
        <end position="417"/>
    </location>
</feature>
<keyword evidence="11" id="KW-0482">Metalloprotease</keyword>
<evidence type="ECO:0000256" key="11">
    <source>
        <dbReference type="ARBA" id="ARBA00023049"/>
    </source>
</evidence>
<dbReference type="GO" id="GO:0005615">
    <property type="term" value="C:extracellular space"/>
    <property type="evidence" value="ECO:0007669"/>
    <property type="project" value="TreeGrafter"/>
</dbReference>
<evidence type="ECO:0000259" key="16">
    <source>
        <dbReference type="PROSITE" id="PS52035"/>
    </source>
</evidence>
<evidence type="ECO:0000313" key="18">
    <source>
        <dbReference type="Proteomes" id="UP001314205"/>
    </source>
</evidence>
<keyword evidence="9" id="KW-0378">Hydrolase</keyword>
<evidence type="ECO:0000256" key="3">
    <source>
        <dbReference type="ARBA" id="ARBA00005988"/>
    </source>
</evidence>
<dbReference type="EMBL" id="CAVLGL010000081">
    <property type="protein sequence ID" value="CAK1587071.1"/>
    <property type="molecule type" value="Genomic_DNA"/>
</dbReference>
<keyword evidence="5" id="KW-0121">Carboxypeptidase</keyword>
<dbReference type="GO" id="GO:0008270">
    <property type="term" value="F:zinc ion binding"/>
    <property type="evidence" value="ECO:0007669"/>
    <property type="project" value="InterPro"/>
</dbReference>
<feature type="active site" description="Proton donor/acceptor" evidence="14">
    <location>
        <position position="334"/>
    </location>
</feature>
<evidence type="ECO:0000256" key="2">
    <source>
        <dbReference type="ARBA" id="ARBA00004613"/>
    </source>
</evidence>
<dbReference type="PROSITE" id="PS52035">
    <property type="entry name" value="PEPTIDASE_M14"/>
    <property type="match status" value="1"/>
</dbReference>
<dbReference type="FunFam" id="3.40.630.10:FF:000040">
    <property type="entry name" value="zinc carboxypeptidase"/>
    <property type="match status" value="1"/>
</dbReference>
<dbReference type="Gene3D" id="3.30.70.340">
    <property type="entry name" value="Metallocarboxypeptidase-like"/>
    <property type="match status" value="1"/>
</dbReference>
<comment type="subcellular location">
    <subcellularLocation>
        <location evidence="2">Secreted</location>
    </subcellularLocation>
</comment>
<evidence type="ECO:0000256" key="4">
    <source>
        <dbReference type="ARBA" id="ARBA00022525"/>
    </source>
</evidence>
<evidence type="ECO:0000256" key="8">
    <source>
        <dbReference type="ARBA" id="ARBA00022729"/>
    </source>
</evidence>
<evidence type="ECO:0000313" key="17">
    <source>
        <dbReference type="EMBL" id="CAK1587071.1"/>
    </source>
</evidence>
<dbReference type="SMART" id="SM00631">
    <property type="entry name" value="Zn_pept"/>
    <property type="match status" value="1"/>
</dbReference>
<keyword evidence="18" id="KW-1185">Reference proteome</keyword>
<evidence type="ECO:0000256" key="10">
    <source>
        <dbReference type="ARBA" id="ARBA00022833"/>
    </source>
</evidence>
<keyword evidence="7" id="KW-0479">Metal-binding</keyword>
<keyword evidence="12" id="KW-1015">Disulfide bond</keyword>
<evidence type="ECO:0000256" key="14">
    <source>
        <dbReference type="PROSITE-ProRule" id="PRU01379"/>
    </source>
</evidence>
<dbReference type="GO" id="GO:0004181">
    <property type="term" value="F:metallocarboxypeptidase activity"/>
    <property type="evidence" value="ECO:0007669"/>
    <property type="project" value="InterPro"/>
</dbReference>
<evidence type="ECO:0000256" key="6">
    <source>
        <dbReference type="ARBA" id="ARBA00022670"/>
    </source>
</evidence>